<reference evidence="9" key="4">
    <citation type="submission" date="2025-08" db="UniProtKB">
        <authorList>
            <consortium name="Ensembl"/>
        </authorList>
    </citation>
    <scope>IDENTIFICATION</scope>
</reference>
<evidence type="ECO:0000256" key="7">
    <source>
        <dbReference type="ARBA" id="ARBA00023136"/>
    </source>
</evidence>
<dbReference type="InParanoid" id="A0A4W3H8E8"/>
<dbReference type="PANTHER" id="PTHR15352:SF1">
    <property type="entry name" value="KASH5-LIKE COILED-COIL DOMAIN-CONTAINING PROTEIN"/>
    <property type="match status" value="1"/>
</dbReference>
<dbReference type="Ensembl" id="ENSCMIT00000012328.1">
    <property type="protein sequence ID" value="ENSCMIP00000012041.1"/>
    <property type="gene ID" value="ENSCMIG00000006199.1"/>
</dbReference>
<keyword evidence="5" id="KW-1133">Transmembrane helix</keyword>
<keyword evidence="3" id="KW-0963">Cytoplasm</keyword>
<reference evidence="10" key="2">
    <citation type="journal article" date="2007" name="PLoS Biol.">
        <title>Survey sequencing and comparative analysis of the elephant shark (Callorhinchus milii) genome.</title>
        <authorList>
            <person name="Venkatesh B."/>
            <person name="Kirkness E.F."/>
            <person name="Loh Y.H."/>
            <person name="Halpern A.L."/>
            <person name="Lee A.P."/>
            <person name="Johnson J."/>
            <person name="Dandona N."/>
            <person name="Viswanathan L.D."/>
            <person name="Tay A."/>
            <person name="Venter J.C."/>
            <person name="Strausberg R.L."/>
            <person name="Brenner S."/>
        </authorList>
    </citation>
    <scope>NUCLEOTIDE SEQUENCE [LARGE SCALE GENOMIC DNA]</scope>
</reference>
<dbReference type="PANTHER" id="PTHR15352">
    <property type="entry name" value="LYMPHOID-RESTRICTED MEMBRANE PROTEIN, JAW1"/>
    <property type="match status" value="1"/>
</dbReference>
<dbReference type="GO" id="GO:0005737">
    <property type="term" value="C:cytoplasm"/>
    <property type="evidence" value="ECO:0007669"/>
    <property type="project" value="UniProtKB-SubCell"/>
</dbReference>
<keyword evidence="7" id="KW-0472">Membrane</keyword>
<sequence length="252" mass="28147">MSPGSEQWPERERQVSTMDTPHSGHGSLKMKNVSHHKTTQEKSGETGDNADIPCDPKTVADVRVADSEESEEDSTSDDSLSDAQKDISILKRLGLHREFLTDKEVESAFIHLSLAFKSDTFTLKKRLQVEERARDVAEENIQMELQGCKTILQRLMSVCVDGRRQEILAQLEKSLQILDTSITRVSGRSEVLGAVHQVCLPLLLGVRNHSLEAGGDSRPIILPWSWWILTALTEKPVGVESRRLWARAGVVD</sequence>
<evidence type="ECO:0008006" key="11">
    <source>
        <dbReference type="Google" id="ProtNLM"/>
    </source>
</evidence>
<evidence type="ECO:0000256" key="6">
    <source>
        <dbReference type="ARBA" id="ARBA00023054"/>
    </source>
</evidence>
<evidence type="ECO:0000256" key="4">
    <source>
        <dbReference type="ARBA" id="ARBA00022692"/>
    </source>
</evidence>
<accession>A0A4W3H8E8</accession>
<evidence type="ECO:0000256" key="5">
    <source>
        <dbReference type="ARBA" id="ARBA00022989"/>
    </source>
</evidence>
<comment type="subcellular location">
    <subcellularLocation>
        <location evidence="2">Cytoplasm</location>
    </subcellularLocation>
    <subcellularLocation>
        <location evidence="1">Membrane</location>
        <topology evidence="1">Single-pass membrane protein</topology>
    </subcellularLocation>
</comment>
<reference evidence="10" key="3">
    <citation type="journal article" date="2014" name="Nature">
        <title>Elephant shark genome provides unique insights into gnathostome evolution.</title>
        <authorList>
            <consortium name="International Elephant Shark Genome Sequencing Consortium"/>
            <person name="Venkatesh B."/>
            <person name="Lee A.P."/>
            <person name="Ravi V."/>
            <person name="Maurya A.K."/>
            <person name="Lian M.M."/>
            <person name="Swann J.B."/>
            <person name="Ohta Y."/>
            <person name="Flajnik M.F."/>
            <person name="Sutoh Y."/>
            <person name="Kasahara M."/>
            <person name="Hoon S."/>
            <person name="Gangu V."/>
            <person name="Roy S.W."/>
            <person name="Irimia M."/>
            <person name="Korzh V."/>
            <person name="Kondrychyn I."/>
            <person name="Lim Z.W."/>
            <person name="Tay B.H."/>
            <person name="Tohari S."/>
            <person name="Kong K.W."/>
            <person name="Ho S."/>
            <person name="Lorente-Galdos B."/>
            <person name="Quilez J."/>
            <person name="Marques-Bonet T."/>
            <person name="Raney B.J."/>
            <person name="Ingham P.W."/>
            <person name="Tay A."/>
            <person name="Hillier L.W."/>
            <person name="Minx P."/>
            <person name="Boehm T."/>
            <person name="Wilson R.K."/>
            <person name="Brenner S."/>
            <person name="Warren W.C."/>
        </authorList>
    </citation>
    <scope>NUCLEOTIDE SEQUENCE [LARGE SCALE GENOMIC DNA]</scope>
</reference>
<dbReference type="GeneTree" id="ENSGT00530000063722"/>
<evidence type="ECO:0000256" key="2">
    <source>
        <dbReference type="ARBA" id="ARBA00004496"/>
    </source>
</evidence>
<proteinExistence type="predicted"/>
<evidence type="ECO:0000313" key="9">
    <source>
        <dbReference type="Ensembl" id="ENSCMIP00000012041.1"/>
    </source>
</evidence>
<organism evidence="9 10">
    <name type="scientific">Callorhinchus milii</name>
    <name type="common">Ghost shark</name>
    <dbReference type="NCBI Taxonomy" id="7868"/>
    <lineage>
        <taxon>Eukaryota</taxon>
        <taxon>Metazoa</taxon>
        <taxon>Chordata</taxon>
        <taxon>Craniata</taxon>
        <taxon>Vertebrata</taxon>
        <taxon>Chondrichthyes</taxon>
        <taxon>Holocephali</taxon>
        <taxon>Chimaeriformes</taxon>
        <taxon>Callorhinchidae</taxon>
        <taxon>Callorhinchus</taxon>
    </lineage>
</organism>
<dbReference type="GO" id="GO:0016020">
    <property type="term" value="C:membrane"/>
    <property type="evidence" value="ECO:0007669"/>
    <property type="project" value="UniProtKB-SubCell"/>
</dbReference>
<protein>
    <recommendedName>
        <fullName evidence="11">Lymphoid-restricted membrane protein</fullName>
    </recommendedName>
</protein>
<keyword evidence="10" id="KW-1185">Reference proteome</keyword>
<dbReference type="Pfam" id="PF05781">
    <property type="entry name" value="MRVI1"/>
    <property type="match status" value="1"/>
</dbReference>
<dbReference type="Proteomes" id="UP000314986">
    <property type="component" value="Unassembled WGS sequence"/>
</dbReference>
<evidence type="ECO:0000256" key="1">
    <source>
        <dbReference type="ARBA" id="ARBA00004167"/>
    </source>
</evidence>
<evidence type="ECO:0000256" key="3">
    <source>
        <dbReference type="ARBA" id="ARBA00022490"/>
    </source>
</evidence>
<dbReference type="AlphaFoldDB" id="A0A4W3H8E8"/>
<feature type="region of interest" description="Disordered" evidence="8">
    <location>
        <begin position="1"/>
        <end position="81"/>
    </location>
</feature>
<keyword evidence="4" id="KW-0812">Transmembrane</keyword>
<dbReference type="STRING" id="7868.ENSCMIP00000012041"/>
<keyword evidence="6" id="KW-0175">Coiled coil</keyword>
<evidence type="ECO:0000256" key="8">
    <source>
        <dbReference type="SAM" id="MobiDB-lite"/>
    </source>
</evidence>
<feature type="compositionally biased region" description="Acidic residues" evidence="8">
    <location>
        <begin position="67"/>
        <end position="80"/>
    </location>
</feature>
<evidence type="ECO:0000313" key="10">
    <source>
        <dbReference type="Proteomes" id="UP000314986"/>
    </source>
</evidence>
<reference evidence="9" key="5">
    <citation type="submission" date="2025-09" db="UniProtKB">
        <authorList>
            <consortium name="Ensembl"/>
        </authorList>
    </citation>
    <scope>IDENTIFICATION</scope>
</reference>
<name>A0A4W3H8E8_CALMI</name>
<reference evidence="10" key="1">
    <citation type="journal article" date="2006" name="Science">
        <title>Ancient noncoding elements conserved in the human genome.</title>
        <authorList>
            <person name="Venkatesh B."/>
            <person name="Kirkness E.F."/>
            <person name="Loh Y.H."/>
            <person name="Halpern A.L."/>
            <person name="Lee A.P."/>
            <person name="Johnson J."/>
            <person name="Dandona N."/>
            <person name="Viswanathan L.D."/>
            <person name="Tay A."/>
            <person name="Venter J.C."/>
            <person name="Strausberg R.L."/>
            <person name="Brenner S."/>
        </authorList>
    </citation>
    <scope>NUCLEOTIDE SEQUENCE [LARGE SCALE GENOMIC DNA]</scope>
</reference>
<dbReference type="InterPro" id="IPR008677">
    <property type="entry name" value="MRVI1"/>
</dbReference>